<dbReference type="Proteomes" id="UP001612741">
    <property type="component" value="Unassembled WGS sequence"/>
</dbReference>
<evidence type="ECO:0000313" key="3">
    <source>
        <dbReference type="Proteomes" id="UP001612741"/>
    </source>
</evidence>
<gene>
    <name evidence="2" type="ORF">ACIBG2_09905</name>
</gene>
<evidence type="ECO:0000313" key="2">
    <source>
        <dbReference type="EMBL" id="MFI6497689.1"/>
    </source>
</evidence>
<evidence type="ECO:0008006" key="4">
    <source>
        <dbReference type="Google" id="ProtNLM"/>
    </source>
</evidence>
<proteinExistence type="predicted"/>
<organism evidence="2 3">
    <name type="scientific">Nonomuraea typhae</name>
    <dbReference type="NCBI Taxonomy" id="2603600"/>
    <lineage>
        <taxon>Bacteria</taxon>
        <taxon>Bacillati</taxon>
        <taxon>Actinomycetota</taxon>
        <taxon>Actinomycetes</taxon>
        <taxon>Streptosporangiales</taxon>
        <taxon>Streptosporangiaceae</taxon>
        <taxon>Nonomuraea</taxon>
    </lineage>
</organism>
<feature type="chain" id="PRO_5046874547" description="Secreted protein" evidence="1">
    <location>
        <begin position="29"/>
        <end position="109"/>
    </location>
</feature>
<protein>
    <recommendedName>
        <fullName evidence="4">Secreted protein</fullName>
    </recommendedName>
</protein>
<comment type="caution">
    <text evidence="2">The sequence shown here is derived from an EMBL/GenBank/DDBJ whole genome shotgun (WGS) entry which is preliminary data.</text>
</comment>
<keyword evidence="1" id="KW-0732">Signal</keyword>
<name>A0ABW7YT63_9ACTN</name>
<reference evidence="2 3" key="1">
    <citation type="submission" date="2024-10" db="EMBL/GenBank/DDBJ databases">
        <title>The Natural Products Discovery Center: Release of the First 8490 Sequenced Strains for Exploring Actinobacteria Biosynthetic Diversity.</title>
        <authorList>
            <person name="Kalkreuter E."/>
            <person name="Kautsar S.A."/>
            <person name="Yang D."/>
            <person name="Bader C.D."/>
            <person name="Teijaro C.N."/>
            <person name="Fluegel L."/>
            <person name="Davis C.M."/>
            <person name="Simpson J.R."/>
            <person name="Lauterbach L."/>
            <person name="Steele A.D."/>
            <person name="Gui C."/>
            <person name="Meng S."/>
            <person name="Li G."/>
            <person name="Viehrig K."/>
            <person name="Ye F."/>
            <person name="Su P."/>
            <person name="Kiefer A.F."/>
            <person name="Nichols A."/>
            <person name="Cepeda A.J."/>
            <person name="Yan W."/>
            <person name="Fan B."/>
            <person name="Jiang Y."/>
            <person name="Adhikari A."/>
            <person name="Zheng C.-J."/>
            <person name="Schuster L."/>
            <person name="Cowan T.M."/>
            <person name="Smanski M.J."/>
            <person name="Chevrette M.G."/>
            <person name="De Carvalho L.P.S."/>
            <person name="Shen B."/>
        </authorList>
    </citation>
    <scope>NUCLEOTIDE SEQUENCE [LARGE SCALE GENOMIC DNA]</scope>
    <source>
        <strain evidence="2 3">NPDC050545</strain>
    </source>
</reference>
<sequence length="109" mass="11607">MRLKIARFLALSVSAVALSALVAAPAGAASAAPPTGCRAWVERDSQGALSTGVAQCDTGRYKVRVECRDYASTSRWVVFGWEVPAPWRSEGYCSGRTAYAHSAETVPRS</sequence>
<accession>A0ABW7YT63</accession>
<feature type="signal peptide" evidence="1">
    <location>
        <begin position="1"/>
        <end position="28"/>
    </location>
</feature>
<evidence type="ECO:0000256" key="1">
    <source>
        <dbReference type="SAM" id="SignalP"/>
    </source>
</evidence>
<keyword evidence="3" id="KW-1185">Reference proteome</keyword>
<dbReference type="EMBL" id="JBITGY010000002">
    <property type="protein sequence ID" value="MFI6497689.1"/>
    <property type="molecule type" value="Genomic_DNA"/>
</dbReference>
<dbReference type="RefSeq" id="WP_397080693.1">
    <property type="nucleotide sequence ID" value="NZ_JBITGY010000002.1"/>
</dbReference>